<keyword evidence="4" id="KW-0560">Oxidoreductase</keyword>
<comment type="similarity">
    <text evidence="1">Belongs to the FAD-binding oxidoreductase/transferase type 4 family.</text>
</comment>
<gene>
    <name evidence="6" type="ORF">JOF53_003836</name>
</gene>
<dbReference type="InterPro" id="IPR025650">
    <property type="entry name" value="Alkyl-DHAP_Synthase"/>
</dbReference>
<name>A0ABS5AEE9_9PSEU</name>
<feature type="domain" description="FAD-binding PCMH-type" evidence="5">
    <location>
        <begin position="101"/>
        <end position="282"/>
    </location>
</feature>
<reference evidence="6 7" key="1">
    <citation type="submission" date="2021-03" db="EMBL/GenBank/DDBJ databases">
        <title>Sequencing the genomes of 1000 actinobacteria strains.</title>
        <authorList>
            <person name="Klenk H.-P."/>
        </authorList>
    </citation>
    <scope>NUCLEOTIDE SEQUENCE [LARGE SCALE GENOMIC DNA]</scope>
    <source>
        <strain evidence="6 7">DSM 44580</strain>
    </source>
</reference>
<dbReference type="InterPro" id="IPR004113">
    <property type="entry name" value="FAD-bd_oxidored_4_C"/>
</dbReference>
<comment type="caution">
    <text evidence="6">The sequence shown here is derived from an EMBL/GenBank/DDBJ whole genome shotgun (WGS) entry which is preliminary data.</text>
</comment>
<dbReference type="Pfam" id="PF01565">
    <property type="entry name" value="FAD_binding_4"/>
    <property type="match status" value="1"/>
</dbReference>
<keyword evidence="3" id="KW-0274">FAD</keyword>
<dbReference type="InterPro" id="IPR016171">
    <property type="entry name" value="Vanillyl_alc_oxidase_C-sub2"/>
</dbReference>
<dbReference type="SUPFAM" id="SSF56176">
    <property type="entry name" value="FAD-binding/transporter-associated domain-like"/>
    <property type="match status" value="1"/>
</dbReference>
<dbReference type="InterPro" id="IPR036318">
    <property type="entry name" value="FAD-bd_PCMH-like_sf"/>
</dbReference>
<dbReference type="Gene3D" id="3.30.300.330">
    <property type="match status" value="1"/>
</dbReference>
<keyword evidence="7" id="KW-1185">Reference proteome</keyword>
<dbReference type="RefSeq" id="WP_086782124.1">
    <property type="nucleotide sequence ID" value="NZ_JAGIOO010000001.1"/>
</dbReference>
<dbReference type="GO" id="GO:0008609">
    <property type="term" value="F:alkylglycerone-phosphate synthase activity"/>
    <property type="evidence" value="ECO:0007669"/>
    <property type="project" value="UniProtKB-EC"/>
</dbReference>
<proteinExistence type="inferred from homology"/>
<evidence type="ECO:0000256" key="1">
    <source>
        <dbReference type="ARBA" id="ARBA00008000"/>
    </source>
</evidence>
<accession>A0ABS5AEE9</accession>
<dbReference type="InterPro" id="IPR016164">
    <property type="entry name" value="FAD-linked_Oxase-like_C"/>
</dbReference>
<evidence type="ECO:0000256" key="3">
    <source>
        <dbReference type="ARBA" id="ARBA00022827"/>
    </source>
</evidence>
<keyword evidence="6" id="KW-0808">Transferase</keyword>
<evidence type="ECO:0000313" key="7">
    <source>
        <dbReference type="Proteomes" id="UP001519363"/>
    </source>
</evidence>
<dbReference type="PROSITE" id="PS51387">
    <property type="entry name" value="FAD_PCMH"/>
    <property type="match status" value="1"/>
</dbReference>
<dbReference type="EMBL" id="JAGIOO010000001">
    <property type="protein sequence ID" value="MBP2474964.1"/>
    <property type="molecule type" value="Genomic_DNA"/>
</dbReference>
<dbReference type="Proteomes" id="UP001519363">
    <property type="component" value="Unassembled WGS sequence"/>
</dbReference>
<evidence type="ECO:0000256" key="2">
    <source>
        <dbReference type="ARBA" id="ARBA00022630"/>
    </source>
</evidence>
<dbReference type="Gene3D" id="3.30.70.3450">
    <property type="match status" value="1"/>
</dbReference>
<organism evidence="6 7">
    <name type="scientific">Crossiella equi</name>
    <dbReference type="NCBI Taxonomy" id="130796"/>
    <lineage>
        <taxon>Bacteria</taxon>
        <taxon>Bacillati</taxon>
        <taxon>Actinomycetota</taxon>
        <taxon>Actinomycetes</taxon>
        <taxon>Pseudonocardiales</taxon>
        <taxon>Pseudonocardiaceae</taxon>
        <taxon>Crossiella</taxon>
    </lineage>
</organism>
<dbReference type="Pfam" id="PF02913">
    <property type="entry name" value="FAD-oxidase_C"/>
    <property type="match status" value="1"/>
</dbReference>
<dbReference type="SUPFAM" id="SSF55103">
    <property type="entry name" value="FAD-linked oxidases, C-terminal domain"/>
    <property type="match status" value="1"/>
</dbReference>
<evidence type="ECO:0000313" key="6">
    <source>
        <dbReference type="EMBL" id="MBP2474964.1"/>
    </source>
</evidence>
<sequence length="544" mass="56986">MTERIDHTLRTSWTPEGAGAAHLPPHALKWLRARIGLGEVTTPVGPASLFPVEDSALPAAAAAALVEVVGTAGLLTDREARLGRTGGLSYVDLVRHRGGGEPAVPDAVVLPGDPEQVQRVLEVCAGHDVAVVPFGGGTSVVGGVNALRGDKAAVVSLDLARLDKLVSVDPVSRTAVFQAGVRAPDAERLLAAHGFTLGHFPQSFERATLGGFAATRSAGQASSGYGRFEDMVHALRLATPSGELRLGGVPASAAGPDLKQLVIGSEGAFGVLTELALRVRPAPTFHHYEGLVLDGWERGASAVRALAQHRVLADVTRLSDMDETEVSLALAGGWKGKGLRAYLRTRGVVAPCLLVLGWEATSARELATRRAAALQALREFNPVRMGRPLGEAWKKGRFHGPRQRDALLEVGVCVETLETAGDWAGLSALRTAVRGALTDALGTSGSRPVVMCHVSHAYETGASLYFTVLAPRTEALPVEQWQRAKAAACEAIVNHAGTITHHHAVGVDHAPFLSAEVGSLGIEVLRAVKAKLDPTGILNPGKLV</sequence>
<dbReference type="PANTHER" id="PTHR46568:SF1">
    <property type="entry name" value="ALKYLDIHYDROXYACETONEPHOSPHATE SYNTHASE, PEROXISOMAL"/>
    <property type="match status" value="1"/>
</dbReference>
<dbReference type="PANTHER" id="PTHR46568">
    <property type="entry name" value="ALKYLDIHYDROXYACETONEPHOSPHATE SYNTHASE, PEROXISOMAL"/>
    <property type="match status" value="1"/>
</dbReference>
<dbReference type="InterPro" id="IPR016167">
    <property type="entry name" value="FAD-bd_PCMH_sub1"/>
</dbReference>
<protein>
    <submittedName>
        <fullName evidence="6">Alkyldihydroxyacetonephosphate synthase</fullName>
        <ecNumber evidence="6">2.5.1.26</ecNumber>
    </submittedName>
</protein>
<dbReference type="Gene3D" id="3.30.43.10">
    <property type="entry name" value="Uridine Diphospho-n-acetylenolpyruvylglucosamine Reductase, domain 2"/>
    <property type="match status" value="1"/>
</dbReference>
<evidence type="ECO:0000256" key="4">
    <source>
        <dbReference type="ARBA" id="ARBA00023002"/>
    </source>
</evidence>
<dbReference type="Gene3D" id="1.10.45.10">
    <property type="entry name" value="Vanillyl-alcohol Oxidase, Chain A, domain 4"/>
    <property type="match status" value="1"/>
</dbReference>
<dbReference type="InterPro" id="IPR006094">
    <property type="entry name" value="Oxid_FAD_bind_N"/>
</dbReference>
<dbReference type="EC" id="2.5.1.26" evidence="6"/>
<dbReference type="InterPro" id="IPR016169">
    <property type="entry name" value="FAD-bd_PCMH_sub2"/>
</dbReference>
<evidence type="ECO:0000259" key="5">
    <source>
        <dbReference type="PROSITE" id="PS51387"/>
    </source>
</evidence>
<dbReference type="InterPro" id="IPR016166">
    <property type="entry name" value="FAD-bd_PCMH"/>
</dbReference>
<keyword evidence="2" id="KW-0285">Flavoprotein</keyword>
<dbReference type="Gene3D" id="3.30.465.10">
    <property type="match status" value="1"/>
</dbReference>